<dbReference type="FunFam" id="3.30.1330.40:FF:000014">
    <property type="entry name" value="Chorismate mutase AroH"/>
    <property type="match status" value="1"/>
</dbReference>
<dbReference type="KEGG" id="ttf:THTE_2968"/>
<reference evidence="4 5" key="1">
    <citation type="journal article" name="Front. Microbiol.">
        <title>Sugar Metabolism of the First Thermophilic Planctomycete Thermogutta terrifontis: Comparative Genomic and Transcriptomic Approaches.</title>
        <authorList>
            <person name="Elcheninov A.G."/>
            <person name="Menzel P."/>
            <person name="Gudbergsdottir S.R."/>
            <person name="Slesarev A.I."/>
            <person name="Kadnikov V.V."/>
            <person name="Krogh A."/>
            <person name="Bonch-Osmolovskaya E.A."/>
            <person name="Peng X."/>
            <person name="Kublanov I.V."/>
        </authorList>
    </citation>
    <scope>NUCLEOTIDE SEQUENCE [LARGE SCALE GENOMIC DNA]</scope>
    <source>
        <strain evidence="4 5">R1</strain>
    </source>
</reference>
<feature type="region of interest" description="Disordered" evidence="3">
    <location>
        <begin position="141"/>
        <end position="184"/>
    </location>
</feature>
<protein>
    <recommendedName>
        <fullName evidence="1 2">chorismate mutase</fullName>
        <ecNumber evidence="1 2">5.4.99.5</ecNumber>
    </recommendedName>
</protein>
<dbReference type="EMBL" id="CP018477">
    <property type="protein sequence ID" value="ASV75570.1"/>
    <property type="molecule type" value="Genomic_DNA"/>
</dbReference>
<evidence type="ECO:0000313" key="5">
    <source>
        <dbReference type="Proteomes" id="UP000215086"/>
    </source>
</evidence>
<evidence type="ECO:0000256" key="1">
    <source>
        <dbReference type="NCBIfam" id="TIGR01796"/>
    </source>
</evidence>
<dbReference type="InterPro" id="IPR008243">
    <property type="entry name" value="Chorismate_mutase_AroH"/>
</dbReference>
<evidence type="ECO:0000313" key="4">
    <source>
        <dbReference type="EMBL" id="ASV75570.1"/>
    </source>
</evidence>
<keyword evidence="5" id="KW-1185">Reference proteome</keyword>
<dbReference type="Pfam" id="PF07736">
    <property type="entry name" value="CM_1"/>
    <property type="match status" value="1"/>
</dbReference>
<dbReference type="Gene3D" id="3.30.1330.40">
    <property type="entry name" value="RutC-like"/>
    <property type="match status" value="1"/>
</dbReference>
<evidence type="ECO:0000256" key="3">
    <source>
        <dbReference type="SAM" id="MobiDB-lite"/>
    </source>
</evidence>
<name>A0A286RHX7_9BACT</name>
<sequence>MVYCRGVRGATTADANTPEAILEATRQLLALMIRQNGIKPEDIASAIFTTTPDLNAEFPALAARQLGWMNVAMLCGHELDVPGALPRCIRVLIHWNTTKKAEEIVHVYIKGAEKLRPDLSYLPPVDWEELERWIQAHLNREAKPSGRADPASSSVTGKLSLAVGEHPDGASPQASSSPSEPRGK</sequence>
<dbReference type="OrthoDB" id="9802232at2"/>
<dbReference type="GO" id="GO:0046417">
    <property type="term" value="P:chorismate metabolic process"/>
    <property type="evidence" value="ECO:0007669"/>
    <property type="project" value="TreeGrafter"/>
</dbReference>
<dbReference type="Proteomes" id="UP000215086">
    <property type="component" value="Chromosome"/>
</dbReference>
<dbReference type="GO" id="GO:0008652">
    <property type="term" value="P:amino acid biosynthetic process"/>
    <property type="evidence" value="ECO:0007669"/>
    <property type="project" value="UniProtKB-UniRule"/>
</dbReference>
<dbReference type="GO" id="GO:0004106">
    <property type="term" value="F:chorismate mutase activity"/>
    <property type="evidence" value="ECO:0007669"/>
    <property type="project" value="UniProtKB-UniRule"/>
</dbReference>
<evidence type="ECO:0000256" key="2">
    <source>
        <dbReference type="PROSITE-ProRule" id="PRU00514"/>
    </source>
</evidence>
<dbReference type="GO" id="GO:0009073">
    <property type="term" value="P:aromatic amino acid family biosynthetic process"/>
    <property type="evidence" value="ECO:0007669"/>
    <property type="project" value="UniProtKB-UniRule"/>
</dbReference>
<dbReference type="PROSITE" id="PS51167">
    <property type="entry name" value="CHORISMATE_MUT_1"/>
    <property type="match status" value="1"/>
</dbReference>
<dbReference type="PANTHER" id="PTHR21164:SF0">
    <property type="entry name" value="CHORISMATE MUTASE AROH"/>
    <property type="match status" value="1"/>
</dbReference>
<dbReference type="SUPFAM" id="SSF55298">
    <property type="entry name" value="YjgF-like"/>
    <property type="match status" value="1"/>
</dbReference>
<dbReference type="EC" id="5.4.99.5" evidence="1 2"/>
<dbReference type="NCBIfam" id="TIGR01796">
    <property type="entry name" value="CM_mono_aroH"/>
    <property type="match status" value="1"/>
</dbReference>
<accession>A0A286RHX7</accession>
<organism evidence="4 5">
    <name type="scientific">Thermogutta terrifontis</name>
    <dbReference type="NCBI Taxonomy" id="1331910"/>
    <lineage>
        <taxon>Bacteria</taxon>
        <taxon>Pseudomonadati</taxon>
        <taxon>Planctomycetota</taxon>
        <taxon>Planctomycetia</taxon>
        <taxon>Pirellulales</taxon>
        <taxon>Thermoguttaceae</taxon>
        <taxon>Thermogutta</taxon>
    </lineage>
</organism>
<dbReference type="AlphaFoldDB" id="A0A286RHX7"/>
<feature type="compositionally biased region" description="Low complexity" evidence="3">
    <location>
        <begin position="170"/>
        <end position="184"/>
    </location>
</feature>
<keyword evidence="2" id="KW-0028">Amino-acid biosynthesis</keyword>
<dbReference type="InterPro" id="IPR035959">
    <property type="entry name" value="RutC-like_sf"/>
</dbReference>
<comment type="catalytic activity">
    <reaction evidence="2">
        <text>chorismate = prephenate</text>
        <dbReference type="Rhea" id="RHEA:13897"/>
        <dbReference type="ChEBI" id="CHEBI:29748"/>
        <dbReference type="ChEBI" id="CHEBI:29934"/>
        <dbReference type="EC" id="5.4.99.5"/>
    </reaction>
</comment>
<keyword evidence="2" id="KW-0057">Aromatic amino acid biosynthesis</keyword>
<gene>
    <name evidence="4" type="ORF">THTE_2968</name>
</gene>
<dbReference type="RefSeq" id="WP_095415592.1">
    <property type="nucleotide sequence ID" value="NZ_CP018477.1"/>
</dbReference>
<keyword evidence="2 4" id="KW-0413">Isomerase</keyword>
<dbReference type="PANTHER" id="PTHR21164">
    <property type="entry name" value="CHORISMATE MUTASE"/>
    <property type="match status" value="1"/>
</dbReference>
<proteinExistence type="predicted"/>
<dbReference type="CDD" id="cd02185">
    <property type="entry name" value="AroH"/>
    <property type="match status" value="1"/>
</dbReference>